<feature type="transmembrane region" description="Helical" evidence="9">
    <location>
        <begin position="396"/>
        <end position="418"/>
    </location>
</feature>
<dbReference type="PRINTS" id="PR01036">
    <property type="entry name" value="TCRTETB"/>
</dbReference>
<dbReference type="Gene3D" id="1.20.1250.20">
    <property type="entry name" value="MFS general substrate transporter like domains"/>
    <property type="match status" value="2"/>
</dbReference>
<protein>
    <submittedName>
        <fullName evidence="11">MFS general substrate transporter</fullName>
    </submittedName>
</protein>
<keyword evidence="5 9" id="KW-0812">Transmembrane</keyword>
<keyword evidence="6 9" id="KW-1133">Transmembrane helix</keyword>
<feature type="compositionally biased region" description="Basic and acidic residues" evidence="8">
    <location>
        <begin position="588"/>
        <end position="597"/>
    </location>
</feature>
<keyword evidence="7 9" id="KW-0472">Membrane</keyword>
<feature type="compositionally biased region" description="Low complexity" evidence="8">
    <location>
        <begin position="531"/>
        <end position="541"/>
    </location>
</feature>
<feature type="transmembrane region" description="Helical" evidence="9">
    <location>
        <begin position="365"/>
        <end position="384"/>
    </location>
</feature>
<dbReference type="SUPFAM" id="SSF103473">
    <property type="entry name" value="MFS general substrate transporter"/>
    <property type="match status" value="1"/>
</dbReference>
<dbReference type="GO" id="GO:0022857">
    <property type="term" value="F:transmembrane transporter activity"/>
    <property type="evidence" value="ECO:0007669"/>
    <property type="project" value="InterPro"/>
</dbReference>
<evidence type="ECO:0000256" key="3">
    <source>
        <dbReference type="ARBA" id="ARBA00022448"/>
    </source>
</evidence>
<proteinExistence type="inferred from homology"/>
<feature type="region of interest" description="Disordered" evidence="8">
    <location>
        <begin position="1"/>
        <end position="32"/>
    </location>
</feature>
<dbReference type="InParanoid" id="A0A0H2S4K8"/>
<evidence type="ECO:0000256" key="1">
    <source>
        <dbReference type="ARBA" id="ARBA00004651"/>
    </source>
</evidence>
<dbReference type="FunCoup" id="A0A0H2S4K8">
    <property type="interactions" value="26"/>
</dbReference>
<dbReference type="InterPro" id="IPR004638">
    <property type="entry name" value="EmrB-like"/>
</dbReference>
<accession>A0A0H2S4K8</accession>
<feature type="domain" description="Major facilitator superfamily (MFS) profile" evidence="10">
    <location>
        <begin position="42"/>
        <end position="526"/>
    </location>
</feature>
<sequence>MTRERSSSHSALMSSATQPATKGPAPSGPGAQAHPQNNLSVVFIGLMCCAFLSAIDQTIVATALPTIVEHLGDGKNYSWVGTAYLLGSAALSPLWGKLSDMMGRKPILFGSIALFLLGSALCGAAQSLTWLIVCRAIQGIGGGAIYQLVQIVIADIVPLQDRGKYGGYIGAAWGIASVIGPLVGGAFADHVTWRWIFYINLPFGGLAAAVLFFSLKLHPHKGKPFREHVREFDFLGIFLVVGGVVCVLIGFNESGISWSSPVTISLLAIGFTMLISFVANELLTTRSPILAPRLFKTRTPAVILTTTFFHALAFFSGSYYLPVYFQVLGNSATGAGVRMLPFSLGGAAVALISGQILSRLGNVRAIMWFAWVVITLGFGLMISLDDHSNNAKKELYPLVSAIGIGCLFAVPLIGLQSVMPLKDIATSTGAFGFLRLLGGTIGISIAQAILSSTLRKKVSKIPGLTFDTSPAALSQGVRQLQNIPDPTQRAEVIHAYSQSVSEIWLVMTPILGAGLLMVLTLSKTGFKRQGAPPAAAPASVEPKPEAAPMSDLENGFEKTSGAPSSSVVDADDEVPLPPATALLSTSDPEAKAEPEVV</sequence>
<feature type="transmembrane region" description="Helical" evidence="9">
    <location>
        <begin position="430"/>
        <end position="450"/>
    </location>
</feature>
<organism evidence="11 12">
    <name type="scientific">Schizopora paradoxa</name>
    <dbReference type="NCBI Taxonomy" id="27342"/>
    <lineage>
        <taxon>Eukaryota</taxon>
        <taxon>Fungi</taxon>
        <taxon>Dikarya</taxon>
        <taxon>Basidiomycota</taxon>
        <taxon>Agaricomycotina</taxon>
        <taxon>Agaricomycetes</taxon>
        <taxon>Hymenochaetales</taxon>
        <taxon>Schizoporaceae</taxon>
        <taxon>Schizopora</taxon>
    </lineage>
</organism>
<feature type="transmembrane region" description="Helical" evidence="9">
    <location>
        <begin position="41"/>
        <end position="64"/>
    </location>
</feature>
<feature type="region of interest" description="Disordered" evidence="8">
    <location>
        <begin position="530"/>
        <end position="597"/>
    </location>
</feature>
<evidence type="ECO:0000256" key="6">
    <source>
        <dbReference type="ARBA" id="ARBA00022989"/>
    </source>
</evidence>
<evidence type="ECO:0000313" key="12">
    <source>
        <dbReference type="Proteomes" id="UP000053477"/>
    </source>
</evidence>
<comment type="similarity">
    <text evidence="2">Belongs to the major facilitator superfamily.</text>
</comment>
<dbReference type="CDD" id="cd17502">
    <property type="entry name" value="MFS_Azr1_MDR_like"/>
    <property type="match status" value="1"/>
</dbReference>
<dbReference type="PANTHER" id="PTHR23501">
    <property type="entry name" value="MAJOR FACILITATOR SUPERFAMILY"/>
    <property type="match status" value="1"/>
</dbReference>
<evidence type="ECO:0000256" key="5">
    <source>
        <dbReference type="ARBA" id="ARBA00022692"/>
    </source>
</evidence>
<feature type="transmembrane region" description="Helical" evidence="9">
    <location>
        <begin position="503"/>
        <end position="521"/>
    </location>
</feature>
<dbReference type="PROSITE" id="PS50850">
    <property type="entry name" value="MFS"/>
    <property type="match status" value="1"/>
</dbReference>
<dbReference type="FunFam" id="1.20.1720.10:FF:000013">
    <property type="entry name" value="Related to multidrug resistance proteins"/>
    <property type="match status" value="1"/>
</dbReference>
<evidence type="ECO:0000256" key="9">
    <source>
        <dbReference type="SAM" id="Phobius"/>
    </source>
</evidence>
<evidence type="ECO:0000256" key="2">
    <source>
        <dbReference type="ARBA" id="ARBA00008335"/>
    </source>
</evidence>
<evidence type="ECO:0000313" key="11">
    <source>
        <dbReference type="EMBL" id="KLO19180.1"/>
    </source>
</evidence>
<feature type="transmembrane region" description="Helical" evidence="9">
    <location>
        <begin position="165"/>
        <end position="183"/>
    </location>
</feature>
<dbReference type="InterPro" id="IPR020846">
    <property type="entry name" value="MFS_dom"/>
</dbReference>
<reference evidence="11 12" key="1">
    <citation type="submission" date="2015-04" db="EMBL/GenBank/DDBJ databases">
        <title>Complete genome sequence of Schizopora paradoxa KUC8140, a cosmopolitan wood degrader in East Asia.</title>
        <authorList>
            <consortium name="DOE Joint Genome Institute"/>
            <person name="Min B."/>
            <person name="Park H."/>
            <person name="Jang Y."/>
            <person name="Kim J.-J."/>
            <person name="Kim K.H."/>
            <person name="Pangilinan J."/>
            <person name="Lipzen A."/>
            <person name="Riley R."/>
            <person name="Grigoriev I.V."/>
            <person name="Spatafora J.W."/>
            <person name="Choi I.-G."/>
        </authorList>
    </citation>
    <scope>NUCLEOTIDE SEQUENCE [LARGE SCALE GENOMIC DNA]</scope>
    <source>
        <strain evidence="11 12">KUC8140</strain>
    </source>
</reference>
<evidence type="ECO:0000256" key="4">
    <source>
        <dbReference type="ARBA" id="ARBA00022475"/>
    </source>
</evidence>
<comment type="subcellular location">
    <subcellularLocation>
        <location evidence="1">Cell membrane</location>
        <topology evidence="1">Multi-pass membrane protein</topology>
    </subcellularLocation>
</comment>
<feature type="transmembrane region" description="Helical" evidence="9">
    <location>
        <begin position="139"/>
        <end position="158"/>
    </location>
</feature>
<gene>
    <name evidence="11" type="ORF">SCHPADRAFT_899022</name>
</gene>
<keyword evidence="3" id="KW-0813">Transport</keyword>
<dbReference type="EMBL" id="KQ085888">
    <property type="protein sequence ID" value="KLO19180.1"/>
    <property type="molecule type" value="Genomic_DNA"/>
</dbReference>
<keyword evidence="12" id="KW-1185">Reference proteome</keyword>
<feature type="transmembrane region" description="Helical" evidence="9">
    <location>
        <begin position="195"/>
        <end position="213"/>
    </location>
</feature>
<dbReference type="STRING" id="27342.A0A0H2S4K8"/>
<dbReference type="InterPro" id="IPR011701">
    <property type="entry name" value="MFS"/>
</dbReference>
<dbReference type="AlphaFoldDB" id="A0A0H2S4K8"/>
<feature type="transmembrane region" description="Helical" evidence="9">
    <location>
        <begin position="107"/>
        <end position="133"/>
    </location>
</feature>
<feature type="transmembrane region" description="Helical" evidence="9">
    <location>
        <begin position="340"/>
        <end position="358"/>
    </location>
</feature>
<feature type="transmembrane region" description="Helical" evidence="9">
    <location>
        <begin position="234"/>
        <end position="252"/>
    </location>
</feature>
<evidence type="ECO:0000259" key="10">
    <source>
        <dbReference type="PROSITE" id="PS50850"/>
    </source>
</evidence>
<dbReference type="Proteomes" id="UP000053477">
    <property type="component" value="Unassembled WGS sequence"/>
</dbReference>
<dbReference type="InterPro" id="IPR036259">
    <property type="entry name" value="MFS_trans_sf"/>
</dbReference>
<feature type="transmembrane region" description="Helical" evidence="9">
    <location>
        <begin position="76"/>
        <end position="95"/>
    </location>
</feature>
<keyword evidence="4" id="KW-1003">Cell membrane</keyword>
<dbReference type="GO" id="GO:0005886">
    <property type="term" value="C:plasma membrane"/>
    <property type="evidence" value="ECO:0007669"/>
    <property type="project" value="UniProtKB-SubCell"/>
</dbReference>
<dbReference type="Pfam" id="PF07690">
    <property type="entry name" value="MFS_1"/>
    <property type="match status" value="1"/>
</dbReference>
<feature type="transmembrane region" description="Helical" evidence="9">
    <location>
        <begin position="301"/>
        <end position="320"/>
    </location>
</feature>
<dbReference type="PANTHER" id="PTHR23501:SF102">
    <property type="entry name" value="DRUG TRANSPORTER, PUTATIVE (AFU_ORTHOLOGUE AFUA_3G08530)-RELATED"/>
    <property type="match status" value="1"/>
</dbReference>
<dbReference type="OrthoDB" id="10021397at2759"/>
<evidence type="ECO:0000256" key="8">
    <source>
        <dbReference type="SAM" id="MobiDB-lite"/>
    </source>
</evidence>
<evidence type="ECO:0000256" key="7">
    <source>
        <dbReference type="ARBA" id="ARBA00023136"/>
    </source>
</evidence>
<dbReference type="NCBIfam" id="TIGR00711">
    <property type="entry name" value="efflux_EmrB"/>
    <property type="match status" value="1"/>
</dbReference>
<feature type="transmembrane region" description="Helical" evidence="9">
    <location>
        <begin position="258"/>
        <end position="280"/>
    </location>
</feature>
<name>A0A0H2S4K8_9AGAM</name>